<dbReference type="OrthoDB" id="6629425at2759"/>
<sequence>MSSSERNEERNFILECIQVYRDHSALWEIKSDDYIDRNKKNHAYDVLLKKYQERFPTATLDDVKKKFNSLRTNYRKELKKVNDSRKFGAGLEDIYQSHLWYFNEMHFLRDQETPAKSRSTLQILPPPKVANTSNVDDQIDEITETVGEDNGIDFQTVKKKPAKRSTDQRDELILLACKRLCEPESEELQIAKTWANELLKMNKSQQIFAKKGIADILFEGQLGTLNRDSIQINTISSRVSTPYSYTPVPTPSPSSWVMTNVADKNYSIQTQIKPSGNIDTATAFINSFQP</sequence>
<dbReference type="PANTHER" id="PTHR21505">
    <property type="entry name" value="MADF DOMAIN-CONTAINING PROTEIN-RELATED"/>
    <property type="match status" value="1"/>
</dbReference>
<reference evidence="3" key="1">
    <citation type="submission" date="2010-06" db="EMBL/GenBank/DDBJ databases">
        <authorList>
            <person name="Jiang H."/>
            <person name="Abraham K."/>
            <person name="Ali S."/>
            <person name="Alsbrooks S.L."/>
            <person name="Anim B.N."/>
            <person name="Anosike U.S."/>
            <person name="Attaway T."/>
            <person name="Bandaranaike D.P."/>
            <person name="Battles P.K."/>
            <person name="Bell S.N."/>
            <person name="Bell A.V."/>
            <person name="Beltran B."/>
            <person name="Bickham C."/>
            <person name="Bustamante Y."/>
            <person name="Caleb T."/>
            <person name="Canada A."/>
            <person name="Cardenas V."/>
            <person name="Carter K."/>
            <person name="Chacko J."/>
            <person name="Chandrabose M.N."/>
            <person name="Chavez D."/>
            <person name="Chavez A."/>
            <person name="Chen L."/>
            <person name="Chu H.-S."/>
            <person name="Claassen K.J."/>
            <person name="Cockrell R."/>
            <person name="Collins M."/>
            <person name="Cooper J.A."/>
            <person name="Cree A."/>
            <person name="Curry S.M."/>
            <person name="Da Y."/>
            <person name="Dao M.D."/>
            <person name="Das B."/>
            <person name="Davila M.-L."/>
            <person name="Davy-Carroll L."/>
            <person name="Denson S."/>
            <person name="Dinh H."/>
            <person name="Ebong V.E."/>
            <person name="Edwards J.R."/>
            <person name="Egan A."/>
            <person name="El-Daye J."/>
            <person name="Escobedo L."/>
            <person name="Fernandez S."/>
            <person name="Fernando P.R."/>
            <person name="Flagg N."/>
            <person name="Forbes L.D."/>
            <person name="Fowler R.G."/>
            <person name="Fu Q."/>
            <person name="Gabisi R.A."/>
            <person name="Ganer J."/>
            <person name="Garbino Pronczuk A."/>
            <person name="Garcia R.M."/>
            <person name="Garner T."/>
            <person name="Garrett T.E."/>
            <person name="Gonzalez D.A."/>
            <person name="Hamid H."/>
            <person name="Hawkins E.S."/>
            <person name="Hirani K."/>
            <person name="Hogues M.E."/>
            <person name="Hollins B."/>
            <person name="Hsiao C.-H."/>
            <person name="Jabil R."/>
            <person name="James M.L."/>
            <person name="Jhangiani S.N."/>
            <person name="Johnson B."/>
            <person name="Johnson Q."/>
            <person name="Joshi V."/>
            <person name="Kalu J.B."/>
            <person name="Kam C."/>
            <person name="Kashfia A."/>
            <person name="Keebler J."/>
            <person name="Kisamo H."/>
            <person name="Kovar C.L."/>
            <person name="Lago L.A."/>
            <person name="Lai C.-Y."/>
            <person name="Laidlaw J."/>
            <person name="Lara F."/>
            <person name="Le T.-K."/>
            <person name="Lee S.L."/>
            <person name="Legall F.H."/>
            <person name="Lemon S.J."/>
            <person name="Lewis L.R."/>
            <person name="Li B."/>
            <person name="Liu Y."/>
            <person name="Liu Y.-S."/>
            <person name="Lopez J."/>
            <person name="Lozado R.J."/>
            <person name="Lu J."/>
            <person name="Madu R.C."/>
            <person name="Maheshwari M."/>
            <person name="Maheshwari R."/>
            <person name="Malloy K."/>
            <person name="Martinez E."/>
            <person name="Mathew T."/>
            <person name="Mercado I.C."/>
            <person name="Mercado C."/>
            <person name="Meyer B."/>
            <person name="Montgomery K."/>
            <person name="Morgan M.B."/>
            <person name="Munidasa M."/>
            <person name="Nazareth L.V."/>
            <person name="Nelson J."/>
            <person name="Ng B.M."/>
            <person name="Nguyen N.B."/>
            <person name="Nguyen P.Q."/>
            <person name="Nguyen T."/>
            <person name="Obregon M."/>
            <person name="Okwuonu G.O."/>
            <person name="Onwere C.G."/>
            <person name="Orozco G."/>
            <person name="Parra A."/>
            <person name="Patel S."/>
            <person name="Patil S."/>
            <person name="Perez A."/>
            <person name="Perez Y."/>
            <person name="Pham C."/>
            <person name="Primus E.L."/>
            <person name="Pu L.-L."/>
            <person name="Puazo M."/>
            <person name="Qin X."/>
            <person name="Quiroz J.B."/>
            <person name="Reese J."/>
            <person name="Richards S."/>
            <person name="Rives C.M."/>
            <person name="Robberts R."/>
            <person name="Ruiz S.J."/>
            <person name="Ruiz M.J."/>
            <person name="Santibanez J."/>
            <person name="Schneider B.W."/>
            <person name="Sisson I."/>
            <person name="Smith M."/>
            <person name="Sodergren E."/>
            <person name="Song X.-Z."/>
            <person name="Song B.B."/>
            <person name="Summersgill H."/>
            <person name="Thelus R."/>
            <person name="Thornton R.D."/>
            <person name="Trejos Z.Y."/>
            <person name="Usmani K."/>
            <person name="Vattathil S."/>
            <person name="Villasana D."/>
            <person name="Walker D.L."/>
            <person name="Wang S."/>
            <person name="Wang K."/>
            <person name="White C.S."/>
            <person name="Williams A.C."/>
            <person name="Williamson J."/>
            <person name="Wilson K."/>
            <person name="Woghiren I.O."/>
            <person name="Woodworth J.R."/>
            <person name="Worley K.C."/>
            <person name="Wright R.A."/>
            <person name="Wu W."/>
            <person name="Young L."/>
            <person name="Zhang L."/>
            <person name="Zhang J."/>
            <person name="Zhu Y."/>
            <person name="Muzny D.M."/>
            <person name="Weinstock G."/>
            <person name="Gibbs R.A."/>
        </authorList>
    </citation>
    <scope>NUCLEOTIDE SEQUENCE [LARGE SCALE GENOMIC DNA]</scope>
    <source>
        <strain evidence="3">LSR1</strain>
    </source>
</reference>
<dbReference type="AlphaFoldDB" id="A0A8R2F929"/>
<name>A0A8R2F929_ACYPI</name>
<feature type="domain" description="MADF" evidence="1">
    <location>
        <begin position="15"/>
        <end position="113"/>
    </location>
</feature>
<dbReference type="SMART" id="SM00595">
    <property type="entry name" value="MADF"/>
    <property type="match status" value="1"/>
</dbReference>
<dbReference type="InterPro" id="IPR006578">
    <property type="entry name" value="MADF-dom"/>
</dbReference>
<dbReference type="KEGG" id="api:103309753"/>
<dbReference type="RefSeq" id="XP_008184245.1">
    <property type="nucleotide sequence ID" value="XM_008186023.1"/>
</dbReference>
<dbReference type="PROSITE" id="PS51029">
    <property type="entry name" value="MADF"/>
    <property type="match status" value="1"/>
</dbReference>
<reference evidence="2" key="2">
    <citation type="submission" date="2022-06" db="UniProtKB">
        <authorList>
            <consortium name="EnsemblMetazoa"/>
        </authorList>
    </citation>
    <scope>IDENTIFICATION</scope>
</reference>
<protein>
    <recommendedName>
        <fullName evidence="1">MADF domain-containing protein</fullName>
    </recommendedName>
</protein>
<evidence type="ECO:0000313" key="3">
    <source>
        <dbReference type="Proteomes" id="UP000007819"/>
    </source>
</evidence>
<evidence type="ECO:0000259" key="1">
    <source>
        <dbReference type="PROSITE" id="PS51029"/>
    </source>
</evidence>
<proteinExistence type="predicted"/>
<dbReference type="GeneID" id="103309753"/>
<keyword evidence="3" id="KW-1185">Reference proteome</keyword>
<dbReference type="Proteomes" id="UP000007819">
    <property type="component" value="Chromosome X"/>
</dbReference>
<dbReference type="PANTHER" id="PTHR21505:SF8">
    <property type="entry name" value="DPT-YFP REPRESSOR BY OVEREXPRESSION, ISOFORM D-RELATED"/>
    <property type="match status" value="1"/>
</dbReference>
<dbReference type="Pfam" id="PF10545">
    <property type="entry name" value="MADF_DNA_bdg"/>
    <property type="match status" value="1"/>
</dbReference>
<evidence type="ECO:0000313" key="2">
    <source>
        <dbReference type="EnsemblMetazoa" id="XP_008184245.1"/>
    </source>
</evidence>
<accession>A0A8R2F929</accession>
<dbReference type="EnsemblMetazoa" id="XM_008186023.1">
    <property type="protein sequence ID" value="XP_008184245.1"/>
    <property type="gene ID" value="LOC103309753"/>
</dbReference>
<organism evidence="2 3">
    <name type="scientific">Acyrthosiphon pisum</name>
    <name type="common">Pea aphid</name>
    <dbReference type="NCBI Taxonomy" id="7029"/>
    <lineage>
        <taxon>Eukaryota</taxon>
        <taxon>Metazoa</taxon>
        <taxon>Ecdysozoa</taxon>
        <taxon>Arthropoda</taxon>
        <taxon>Hexapoda</taxon>
        <taxon>Insecta</taxon>
        <taxon>Pterygota</taxon>
        <taxon>Neoptera</taxon>
        <taxon>Paraneoptera</taxon>
        <taxon>Hemiptera</taxon>
        <taxon>Sternorrhyncha</taxon>
        <taxon>Aphidomorpha</taxon>
        <taxon>Aphidoidea</taxon>
        <taxon>Aphididae</taxon>
        <taxon>Macrosiphini</taxon>
        <taxon>Acyrthosiphon</taxon>
    </lineage>
</organism>